<keyword evidence="2" id="KW-1185">Reference proteome</keyword>
<name>A0A0U1DQP6_9MYCO</name>
<evidence type="ECO:0000313" key="1">
    <source>
        <dbReference type="EMBL" id="CQD20961.1"/>
    </source>
</evidence>
<proteinExistence type="predicted"/>
<evidence type="ECO:0000313" key="2">
    <source>
        <dbReference type="Proteomes" id="UP000199601"/>
    </source>
</evidence>
<dbReference type="AlphaFoldDB" id="A0A0U1DQP6"/>
<dbReference type="EMBL" id="CTEC01000002">
    <property type="protein sequence ID" value="CQD20961.1"/>
    <property type="molecule type" value="Genomic_DNA"/>
</dbReference>
<accession>A0A0U1DQP6</accession>
<organism evidence="1 2">
    <name type="scientific">Mycobacterium europaeum</name>
    <dbReference type="NCBI Taxonomy" id="761804"/>
    <lineage>
        <taxon>Bacteria</taxon>
        <taxon>Bacillati</taxon>
        <taxon>Actinomycetota</taxon>
        <taxon>Actinomycetes</taxon>
        <taxon>Mycobacteriales</taxon>
        <taxon>Mycobacteriaceae</taxon>
        <taxon>Mycobacterium</taxon>
        <taxon>Mycobacterium simiae complex</taxon>
    </lineage>
</organism>
<protein>
    <submittedName>
        <fullName evidence="1">Uncharacterized protein</fullName>
    </submittedName>
</protein>
<reference evidence="2" key="1">
    <citation type="submission" date="2015-03" db="EMBL/GenBank/DDBJ databases">
        <authorList>
            <person name="Urmite Genomes"/>
        </authorList>
    </citation>
    <scope>NUCLEOTIDE SEQUENCE [LARGE SCALE GENOMIC DNA]</scope>
    <source>
        <strain evidence="2">CSUR P1344</strain>
    </source>
</reference>
<dbReference type="Proteomes" id="UP000199601">
    <property type="component" value="Unassembled WGS sequence"/>
</dbReference>
<gene>
    <name evidence="1" type="ORF">BN000_05082</name>
</gene>
<sequence>MTTAPWMRLEPQLTAPLWRLHRDGGTTGLTRGEQAAAARMGTVSAGSDSLRG</sequence>